<dbReference type="EMBL" id="LAOF01000001">
    <property type="protein sequence ID" value="KJV84294.1"/>
    <property type="molecule type" value="Genomic_DNA"/>
</dbReference>
<dbReference type="GeneID" id="92748435"/>
<reference evidence="1 2" key="1">
    <citation type="submission" date="2015-01" db="EMBL/GenBank/DDBJ databases">
        <title>Genome Sequencing of Rickettsiales.</title>
        <authorList>
            <person name="Daugherty S.C."/>
            <person name="Su Q."/>
            <person name="Abolude K."/>
            <person name="Beier-Sexton M."/>
            <person name="Carlyon J.A."/>
            <person name="Carter R."/>
            <person name="Day N.P."/>
            <person name="Dumler S.J."/>
            <person name="Dyachenko V."/>
            <person name="Godinez A."/>
            <person name="Kurtti T.J."/>
            <person name="Lichay M."/>
            <person name="Mullins K.E."/>
            <person name="Ott S."/>
            <person name="Pappas-Brown V."/>
            <person name="Paris D.H."/>
            <person name="Patel P."/>
            <person name="Richards A.L."/>
            <person name="Sadzewicz L."/>
            <person name="Sears K."/>
            <person name="Seidman D."/>
            <person name="Sengamalay N."/>
            <person name="Stenos J."/>
            <person name="Tallon L.J."/>
            <person name="Vincent G."/>
            <person name="Fraser C.M."/>
            <person name="Munderloh U."/>
            <person name="Dunning-Hotopp J.C."/>
        </authorList>
    </citation>
    <scope>NUCLEOTIDE SEQUENCE [LARGE SCALE GENOMIC DNA]</scope>
    <source>
        <strain evidence="1 2">ApWI1</strain>
    </source>
</reference>
<dbReference type="Proteomes" id="UP000033622">
    <property type="component" value="Unassembled WGS sequence"/>
</dbReference>
<name>A0A0F3PYK9_ANAPH</name>
<protein>
    <submittedName>
        <fullName evidence="1">Putative major surface protein hypervariable region</fullName>
    </submittedName>
</protein>
<dbReference type="PATRIC" id="fig|1359155.3.peg.822"/>
<proteinExistence type="predicted"/>
<dbReference type="RefSeq" id="WP_020849140.1">
    <property type="nucleotide sequence ID" value="NZ_LAOF01000001.1"/>
</dbReference>
<organism evidence="1 2">
    <name type="scientific">Anaplasma phagocytophilum str. ApWI1</name>
    <dbReference type="NCBI Taxonomy" id="1359155"/>
    <lineage>
        <taxon>Bacteria</taxon>
        <taxon>Pseudomonadati</taxon>
        <taxon>Pseudomonadota</taxon>
        <taxon>Alphaproteobacteria</taxon>
        <taxon>Rickettsiales</taxon>
        <taxon>Anaplasmataceae</taxon>
        <taxon>Anaplasma</taxon>
        <taxon>phagocytophilum group</taxon>
    </lineage>
</organism>
<evidence type="ECO:0000313" key="1">
    <source>
        <dbReference type="EMBL" id="KJV84294.1"/>
    </source>
</evidence>
<sequence length="54" mass="5986">MGCSSPKVLSDFVLATLKGDGRRIVSFRQLQVLEPPRPVRNYNTAAIAEKDLVK</sequence>
<dbReference type="AlphaFoldDB" id="A0A0F3PYK9"/>
<evidence type="ECO:0000313" key="2">
    <source>
        <dbReference type="Proteomes" id="UP000033622"/>
    </source>
</evidence>
<comment type="caution">
    <text evidence="1">The sequence shown here is derived from an EMBL/GenBank/DDBJ whole genome shotgun (WGS) entry which is preliminary data.</text>
</comment>
<accession>A0A0F3PYK9</accession>
<gene>
    <name evidence="1" type="ORF">APHWI1_0812</name>
</gene>